<organism evidence="1 2">
    <name type="scientific">Sphingomonas qomolangmaensis</name>
    <dbReference type="NCBI Taxonomy" id="2918765"/>
    <lineage>
        <taxon>Bacteria</taxon>
        <taxon>Pseudomonadati</taxon>
        <taxon>Pseudomonadota</taxon>
        <taxon>Alphaproteobacteria</taxon>
        <taxon>Sphingomonadales</taxon>
        <taxon>Sphingomonadaceae</taxon>
        <taxon>Sphingomonas</taxon>
    </lineage>
</organism>
<dbReference type="Proteomes" id="UP001058533">
    <property type="component" value="Chromosome"/>
</dbReference>
<accession>A0ABY5LAM7</accession>
<dbReference type="SUPFAM" id="SSF52096">
    <property type="entry name" value="ClpP/crotonase"/>
    <property type="match status" value="1"/>
</dbReference>
<keyword evidence="2" id="KW-1185">Reference proteome</keyword>
<dbReference type="InterPro" id="IPR029045">
    <property type="entry name" value="ClpP/crotonase-like_dom_sf"/>
</dbReference>
<dbReference type="RefSeq" id="WP_256507855.1">
    <property type="nucleotide sequence ID" value="NZ_CP101740.1"/>
</dbReference>
<sequence length="359" mass="38904">MRESGAGHIVKRGFSAACGLGLALICAFPPDADASDRTRFDWPKVARDDLNAAYRLLRDNHPAAVVLLGDLEFRHTLRSARQEGLAQAASVVDETAYRRLLSRFVARFGDPHIGFRRWPPVSRSPETSSRGAALTNDGDRVVIRLPALNGDGARVVDDAGRRVQRLAGAGQILIDLRGNRGGDSAIGDRLVRLLFPATDPAALVAVAEPNCPIAWRASPGNAAAIEVLAHKLAETSDMRAEMLVMEARLLRRAHARGQAFAMALPARCLNRHKSPLPRAPISDRIRVLTDGACFSSCLILVERLRFQGAKQVGTATAAGNWYMDVRAQPLPSGLGDITMPQKVDLRRSQRIGPFVPDPS</sequence>
<dbReference type="EMBL" id="CP101740">
    <property type="protein sequence ID" value="UUL84020.1"/>
    <property type="molecule type" value="Genomic_DNA"/>
</dbReference>
<proteinExistence type="predicted"/>
<protein>
    <submittedName>
        <fullName evidence="1">S41 family peptidase</fullName>
    </submittedName>
</protein>
<gene>
    <name evidence="1" type="ORF">NMP03_07485</name>
</gene>
<reference evidence="1" key="1">
    <citation type="submission" date="2022-07" db="EMBL/GenBank/DDBJ databases">
        <title>Sphingomonas sp. nov., a novel bacterium isolated from the north slope of the Mount Everest.</title>
        <authorList>
            <person name="Cui X."/>
            <person name="Liu Y."/>
        </authorList>
    </citation>
    <scope>NUCLEOTIDE SEQUENCE</scope>
    <source>
        <strain evidence="1">S5-59</strain>
    </source>
</reference>
<name>A0ABY5LAM7_9SPHN</name>
<evidence type="ECO:0000313" key="1">
    <source>
        <dbReference type="EMBL" id="UUL84020.1"/>
    </source>
</evidence>
<dbReference type="Gene3D" id="3.90.226.10">
    <property type="entry name" value="2-enoyl-CoA Hydratase, Chain A, domain 1"/>
    <property type="match status" value="1"/>
</dbReference>
<evidence type="ECO:0000313" key="2">
    <source>
        <dbReference type="Proteomes" id="UP001058533"/>
    </source>
</evidence>